<dbReference type="AlphaFoldDB" id="A0A4Z2HHF1"/>
<evidence type="ECO:0000256" key="1">
    <source>
        <dbReference type="SAM" id="MobiDB-lite"/>
    </source>
</evidence>
<keyword evidence="3" id="KW-1185">Reference proteome</keyword>
<protein>
    <submittedName>
        <fullName evidence="2">Uncharacterized protein</fullName>
    </submittedName>
</protein>
<reference evidence="2 3" key="1">
    <citation type="submission" date="2019-03" db="EMBL/GenBank/DDBJ databases">
        <title>First draft genome of Liparis tanakae, snailfish: a comprehensive survey of snailfish specific genes.</title>
        <authorList>
            <person name="Kim W."/>
            <person name="Song I."/>
            <person name="Jeong J.-H."/>
            <person name="Kim D."/>
            <person name="Kim S."/>
            <person name="Ryu S."/>
            <person name="Song J.Y."/>
            <person name="Lee S.K."/>
        </authorList>
    </citation>
    <scope>NUCLEOTIDE SEQUENCE [LARGE SCALE GENOMIC DNA]</scope>
    <source>
        <tissue evidence="2">Muscle</tissue>
    </source>
</reference>
<feature type="region of interest" description="Disordered" evidence="1">
    <location>
        <begin position="126"/>
        <end position="185"/>
    </location>
</feature>
<sequence>MSAATPVVSSLSEDLYQCTRLESCPILRRALSTVTTRGRPRNKAGCLHLNFMSKSMLAKALTANLSNLGESWGPDPFPCPFSGPYPTFDFMFLTGQYPPGTVSHASNSYEQGRDYWEDVHYVRDGQASPQQQMEPLTGDSAAPQSVKDPNPLMAGYGQAGRPAPSHGGFRQPANRQAGGRNQVKV</sequence>
<proteinExistence type="predicted"/>
<comment type="caution">
    <text evidence="2">The sequence shown here is derived from an EMBL/GenBank/DDBJ whole genome shotgun (WGS) entry which is preliminary data.</text>
</comment>
<evidence type="ECO:0000313" key="2">
    <source>
        <dbReference type="EMBL" id="TNN65319.1"/>
    </source>
</evidence>
<gene>
    <name evidence="2" type="ORF">EYF80_024473</name>
</gene>
<evidence type="ECO:0000313" key="3">
    <source>
        <dbReference type="Proteomes" id="UP000314294"/>
    </source>
</evidence>
<dbReference type="Proteomes" id="UP000314294">
    <property type="component" value="Unassembled WGS sequence"/>
</dbReference>
<dbReference type="EMBL" id="SRLO01000237">
    <property type="protein sequence ID" value="TNN65319.1"/>
    <property type="molecule type" value="Genomic_DNA"/>
</dbReference>
<name>A0A4Z2HHF1_9TELE</name>
<accession>A0A4Z2HHF1</accession>
<organism evidence="2 3">
    <name type="scientific">Liparis tanakae</name>
    <name type="common">Tanaka's snailfish</name>
    <dbReference type="NCBI Taxonomy" id="230148"/>
    <lineage>
        <taxon>Eukaryota</taxon>
        <taxon>Metazoa</taxon>
        <taxon>Chordata</taxon>
        <taxon>Craniata</taxon>
        <taxon>Vertebrata</taxon>
        <taxon>Euteleostomi</taxon>
        <taxon>Actinopterygii</taxon>
        <taxon>Neopterygii</taxon>
        <taxon>Teleostei</taxon>
        <taxon>Neoteleostei</taxon>
        <taxon>Acanthomorphata</taxon>
        <taxon>Eupercaria</taxon>
        <taxon>Perciformes</taxon>
        <taxon>Cottioidei</taxon>
        <taxon>Cottales</taxon>
        <taxon>Liparidae</taxon>
        <taxon>Liparis</taxon>
    </lineage>
</organism>
<dbReference type="OrthoDB" id="8877610at2759"/>